<comment type="subcellular location">
    <subcellularLocation>
        <location evidence="1">Membrane</location>
        <topology evidence="1">Single-pass membrane protein</topology>
    </subcellularLocation>
</comment>
<keyword evidence="4" id="KW-0812">Transmembrane</keyword>
<feature type="domain" description="Protein kinase" evidence="5">
    <location>
        <begin position="383"/>
        <end position="730"/>
    </location>
</feature>
<evidence type="ECO:0000256" key="4">
    <source>
        <dbReference type="SAM" id="Phobius"/>
    </source>
</evidence>
<keyword evidence="7" id="KW-0675">Receptor</keyword>
<dbReference type="Pfam" id="PF07714">
    <property type="entry name" value="PK_Tyr_Ser-Thr"/>
    <property type="match status" value="1"/>
</dbReference>
<dbReference type="Gene3D" id="3.30.200.20">
    <property type="entry name" value="Phosphorylase Kinase, domain 1"/>
    <property type="match status" value="1"/>
</dbReference>
<evidence type="ECO:0000313" key="6">
    <source>
        <dbReference type="Proteomes" id="UP000829291"/>
    </source>
</evidence>
<dbReference type="InterPro" id="IPR050122">
    <property type="entry name" value="RTK"/>
</dbReference>
<accession>A0ABM3FDX2</accession>
<dbReference type="Gene3D" id="1.10.510.10">
    <property type="entry name" value="Transferase(Phosphotransferase) domain 1"/>
    <property type="match status" value="1"/>
</dbReference>
<evidence type="ECO:0000256" key="3">
    <source>
        <dbReference type="PROSITE-ProRule" id="PRU10141"/>
    </source>
</evidence>
<evidence type="ECO:0000313" key="7">
    <source>
        <dbReference type="RefSeq" id="XP_046586208.1"/>
    </source>
</evidence>
<keyword evidence="4" id="KW-0472">Membrane</keyword>
<keyword evidence="3" id="KW-0067">ATP-binding</keyword>
<protein>
    <submittedName>
        <fullName evidence="7">Molluscan insulin-related peptide(S) receptor</fullName>
    </submittedName>
</protein>
<dbReference type="SUPFAM" id="SSF56112">
    <property type="entry name" value="Protein kinase-like (PK-like)"/>
    <property type="match status" value="1"/>
</dbReference>
<dbReference type="Proteomes" id="UP000829291">
    <property type="component" value="Chromosome 2"/>
</dbReference>
<evidence type="ECO:0000256" key="2">
    <source>
        <dbReference type="ARBA" id="ARBA00051243"/>
    </source>
</evidence>
<organism evidence="6 7">
    <name type="scientific">Neodiprion lecontei</name>
    <name type="common">Redheaded pine sawfly</name>
    <dbReference type="NCBI Taxonomy" id="441921"/>
    <lineage>
        <taxon>Eukaryota</taxon>
        <taxon>Metazoa</taxon>
        <taxon>Ecdysozoa</taxon>
        <taxon>Arthropoda</taxon>
        <taxon>Hexapoda</taxon>
        <taxon>Insecta</taxon>
        <taxon>Pterygota</taxon>
        <taxon>Neoptera</taxon>
        <taxon>Endopterygota</taxon>
        <taxon>Hymenoptera</taxon>
        <taxon>Tenthredinoidea</taxon>
        <taxon>Diprionidae</taxon>
        <taxon>Diprioninae</taxon>
        <taxon>Neodiprion</taxon>
    </lineage>
</organism>
<dbReference type="InterPro" id="IPR020635">
    <property type="entry name" value="Tyr_kinase_cat_dom"/>
</dbReference>
<dbReference type="PANTHER" id="PTHR24416:SF594">
    <property type="entry name" value="PROTEIN KINASE DOMAIN-CONTAINING PROTEIN"/>
    <property type="match status" value="1"/>
</dbReference>
<reference evidence="7" key="1">
    <citation type="submission" date="2025-08" db="UniProtKB">
        <authorList>
            <consortium name="RefSeq"/>
        </authorList>
    </citation>
    <scope>IDENTIFICATION</scope>
    <source>
        <tissue evidence="7">Thorax and Abdomen</tissue>
    </source>
</reference>
<dbReference type="InterPro" id="IPR017441">
    <property type="entry name" value="Protein_kinase_ATP_BS"/>
</dbReference>
<dbReference type="RefSeq" id="XP_046586208.1">
    <property type="nucleotide sequence ID" value="XM_046730252.1"/>
</dbReference>
<sequence>MFSWLKFDYFLRTIIIPIIILASILSVRSAADDVSKFVGAARNLTVEVFEYSNYGETDDTDGTNHEGLLKLNISWLPPIAGKDPVSYSIVVTSVQNESSTESIDCPEGSLYYTTKNASQLGVELPQDPLVYGIPELTVTLGCVYDIQVYANPRRNPNVVHPNLFYKVPKCIGVKCSCADAEEDMASPEVEVQRLSDDRVIVKWKQLTGNDKVKSYIIRFGVPVLISRSGLPVYNTTEIARVSANNQSFVWSNVSSNINGVVHVVAEDSNGCIGPEGSFSVISNERNNRYKGPMVIIIGSIIASVLILGSLSILWSHDRNRYEIVLSNTDTKNSHSSPVSFSRGQIFTDRLALTKRNAFYVEQEIEEAIQSGRADGLEISYSRIDFKEELGKGQFGTVYLADIDGFEATLFAVKMTNSLTFHDEVDARNQLLEEIAMMKTAGRHPHLVQLIGCCTLPANPVCAIMEYLEGGDLLTYLQNIRKRISSSLASFATDPMSACSPRPSLTETLYTTLGSEPPTTPTLDTFGENNAATDLENSHNYVNIQHQSSSQQLSRTRGDIIGLQSYEFLRFAVEIAKGMQHLEEKGITHRDLAARNILLDGNLTLKVSDFGLSKNGVYVIADGGGTRRLPVRWMSPEAMRDREFSSKSDVWSYAVVLWEIGTLGAFPYPDVRDDHILRHVVVDEKRLSRPEAISVEMYTVMQACWTSRPSDRPNFTQLLSRLLGLGGEPYYPYGKSNPCYTTLPPTEDELQVSPPLSPL</sequence>
<keyword evidence="4" id="KW-1133">Transmembrane helix</keyword>
<feature type="transmembrane region" description="Helical" evidence="4">
    <location>
        <begin position="293"/>
        <end position="314"/>
    </location>
</feature>
<evidence type="ECO:0000256" key="1">
    <source>
        <dbReference type="ARBA" id="ARBA00004167"/>
    </source>
</evidence>
<evidence type="ECO:0000259" key="5">
    <source>
        <dbReference type="PROSITE" id="PS50011"/>
    </source>
</evidence>
<proteinExistence type="predicted"/>
<keyword evidence="3" id="KW-0547">Nucleotide-binding</keyword>
<dbReference type="PROSITE" id="PS50011">
    <property type="entry name" value="PROTEIN_KINASE_DOM"/>
    <property type="match status" value="1"/>
</dbReference>
<dbReference type="InterPro" id="IPR000719">
    <property type="entry name" value="Prot_kinase_dom"/>
</dbReference>
<feature type="binding site" evidence="3">
    <location>
        <position position="413"/>
    </location>
    <ligand>
        <name>ATP</name>
        <dbReference type="ChEBI" id="CHEBI:30616"/>
    </ligand>
</feature>
<dbReference type="PANTHER" id="PTHR24416">
    <property type="entry name" value="TYROSINE-PROTEIN KINASE RECEPTOR"/>
    <property type="match status" value="1"/>
</dbReference>
<dbReference type="InterPro" id="IPR001245">
    <property type="entry name" value="Ser-Thr/Tyr_kinase_cat_dom"/>
</dbReference>
<dbReference type="InterPro" id="IPR011009">
    <property type="entry name" value="Kinase-like_dom_sf"/>
</dbReference>
<dbReference type="SMART" id="SM00219">
    <property type="entry name" value="TyrKc"/>
    <property type="match status" value="1"/>
</dbReference>
<name>A0ABM3FDX2_NEOLC</name>
<gene>
    <name evidence="7" type="primary">LOC107221339</name>
</gene>
<dbReference type="CDD" id="cd00192">
    <property type="entry name" value="PTKc"/>
    <property type="match status" value="1"/>
</dbReference>
<dbReference type="PROSITE" id="PS00107">
    <property type="entry name" value="PROTEIN_KINASE_ATP"/>
    <property type="match status" value="1"/>
</dbReference>
<dbReference type="InterPro" id="IPR008266">
    <property type="entry name" value="Tyr_kinase_AS"/>
</dbReference>
<dbReference type="PROSITE" id="PS00109">
    <property type="entry name" value="PROTEIN_KINASE_TYR"/>
    <property type="match status" value="1"/>
</dbReference>
<comment type="catalytic activity">
    <reaction evidence="2">
        <text>L-tyrosyl-[protein] + ATP = O-phospho-L-tyrosyl-[protein] + ADP + H(+)</text>
        <dbReference type="Rhea" id="RHEA:10596"/>
        <dbReference type="Rhea" id="RHEA-COMP:10136"/>
        <dbReference type="Rhea" id="RHEA-COMP:20101"/>
        <dbReference type="ChEBI" id="CHEBI:15378"/>
        <dbReference type="ChEBI" id="CHEBI:30616"/>
        <dbReference type="ChEBI" id="CHEBI:46858"/>
        <dbReference type="ChEBI" id="CHEBI:61978"/>
        <dbReference type="ChEBI" id="CHEBI:456216"/>
        <dbReference type="EC" id="2.7.10.1"/>
    </reaction>
</comment>
<keyword evidence="6" id="KW-1185">Reference proteome</keyword>
<dbReference type="GeneID" id="107221339"/>